<feature type="transmembrane region" description="Helical" evidence="6">
    <location>
        <begin position="36"/>
        <end position="54"/>
    </location>
</feature>
<dbReference type="STRING" id="529704.SAMN02927913_0761"/>
<dbReference type="PANTHER" id="PTHR43047:SF72">
    <property type="entry name" value="OSMOSENSING HISTIDINE PROTEIN KINASE SLN1"/>
    <property type="match status" value="1"/>
</dbReference>
<organism evidence="8 9">
    <name type="scientific">Frateuria terrea</name>
    <dbReference type="NCBI Taxonomy" id="529704"/>
    <lineage>
        <taxon>Bacteria</taxon>
        <taxon>Pseudomonadati</taxon>
        <taxon>Pseudomonadota</taxon>
        <taxon>Gammaproteobacteria</taxon>
        <taxon>Lysobacterales</taxon>
        <taxon>Rhodanobacteraceae</taxon>
        <taxon>Frateuria</taxon>
    </lineage>
</organism>
<evidence type="ECO:0000313" key="9">
    <source>
        <dbReference type="Proteomes" id="UP000199420"/>
    </source>
</evidence>
<dbReference type="AlphaFoldDB" id="A0A1H6R7E8"/>
<dbReference type="Gene3D" id="1.10.287.130">
    <property type="match status" value="1"/>
</dbReference>
<dbReference type="Pfam" id="PF02518">
    <property type="entry name" value="HATPase_c"/>
    <property type="match status" value="1"/>
</dbReference>
<dbReference type="Proteomes" id="UP000199420">
    <property type="component" value="Unassembled WGS sequence"/>
</dbReference>
<dbReference type="PANTHER" id="PTHR43047">
    <property type="entry name" value="TWO-COMPONENT HISTIDINE PROTEIN KINASE"/>
    <property type="match status" value="1"/>
</dbReference>
<dbReference type="SMART" id="SM00387">
    <property type="entry name" value="HATPase_c"/>
    <property type="match status" value="1"/>
</dbReference>
<evidence type="ECO:0000313" key="8">
    <source>
        <dbReference type="EMBL" id="SEI47102.1"/>
    </source>
</evidence>
<keyword evidence="3" id="KW-0597">Phosphoprotein</keyword>
<keyword evidence="6" id="KW-0472">Membrane</keyword>
<protein>
    <recommendedName>
        <fullName evidence="2">histidine kinase</fullName>
        <ecNumber evidence="2">2.7.13.3</ecNumber>
    </recommendedName>
</protein>
<keyword evidence="6" id="KW-0812">Transmembrane</keyword>
<evidence type="ECO:0000256" key="2">
    <source>
        <dbReference type="ARBA" id="ARBA00012438"/>
    </source>
</evidence>
<dbReference type="InterPro" id="IPR005467">
    <property type="entry name" value="His_kinase_dom"/>
</dbReference>
<dbReference type="Gene3D" id="3.30.565.10">
    <property type="entry name" value="Histidine kinase-like ATPase, C-terminal domain"/>
    <property type="match status" value="1"/>
</dbReference>
<dbReference type="EC" id="2.7.13.3" evidence="2"/>
<feature type="domain" description="Histidine kinase" evidence="7">
    <location>
        <begin position="208"/>
        <end position="444"/>
    </location>
</feature>
<evidence type="ECO:0000256" key="1">
    <source>
        <dbReference type="ARBA" id="ARBA00000085"/>
    </source>
</evidence>
<dbReference type="GO" id="GO:0005886">
    <property type="term" value="C:plasma membrane"/>
    <property type="evidence" value="ECO:0007669"/>
    <property type="project" value="TreeGrafter"/>
</dbReference>
<dbReference type="RefSeq" id="WP_091333759.1">
    <property type="nucleotide sequence ID" value="NZ_FNYC01000001.1"/>
</dbReference>
<dbReference type="CDD" id="cd00082">
    <property type="entry name" value="HisKA"/>
    <property type="match status" value="1"/>
</dbReference>
<feature type="transmembrane region" description="Helical" evidence="6">
    <location>
        <begin position="92"/>
        <end position="113"/>
    </location>
</feature>
<dbReference type="InterPro" id="IPR003661">
    <property type="entry name" value="HisK_dim/P_dom"/>
</dbReference>
<evidence type="ECO:0000256" key="6">
    <source>
        <dbReference type="SAM" id="Phobius"/>
    </source>
</evidence>
<gene>
    <name evidence="8" type="ORF">SAMN04487997_0845</name>
</gene>
<dbReference type="PRINTS" id="PR00344">
    <property type="entry name" value="BCTRLSENSOR"/>
</dbReference>
<dbReference type="SUPFAM" id="SSF55874">
    <property type="entry name" value="ATPase domain of HSP90 chaperone/DNA topoisomerase II/histidine kinase"/>
    <property type="match status" value="1"/>
</dbReference>
<name>A0A1H6R7E8_9GAMM</name>
<sequence>MTGTSHATRRRGSRLRQLRRRVDNAMFTRARYSQPMMPVMCLLGGLFMPLYWFVWTYAVPQPYSNLWLHLAGCVVLLPLAAQRWWPRACKPWLPLYWYVAITFALPFFFGYLMLRNGGAIGWMAAHLFSIFITMMLFDLASFALIFSLGTTLAALAFQLGPHGAWPLHAMLQYTPVLALTLVLGPLASLSQKFGDQAKVKALIGASNNIAHELRTPLGSVQLAGRAIGRYLPHLLESHRLAEQSGLPVAALRSPHLQALQRGVGVIEHEVSHAHTVIDMLLMAARPMGSLQLETLHARACVEQALARYPYASRAERERVQLVSGPVDFVVRGSEPLLTHVIFNLLRNALFHTGRAGKGEIRVGLDSDASGHCIRVRDTGPGIPPDVLPRIFNRFYSYSEGDSGTGLGIGLAFSQNAVERMGGRISCRSRWGEYTEFFVTFPYQVPSGQGLSA</sequence>
<dbReference type="InterPro" id="IPR036890">
    <property type="entry name" value="HATPase_C_sf"/>
</dbReference>
<comment type="catalytic activity">
    <reaction evidence="1">
        <text>ATP + protein L-histidine = ADP + protein N-phospho-L-histidine.</text>
        <dbReference type="EC" id="2.7.13.3"/>
    </reaction>
</comment>
<evidence type="ECO:0000259" key="7">
    <source>
        <dbReference type="PROSITE" id="PS50109"/>
    </source>
</evidence>
<evidence type="ECO:0000256" key="3">
    <source>
        <dbReference type="ARBA" id="ARBA00022553"/>
    </source>
</evidence>
<keyword evidence="4" id="KW-0808">Transferase</keyword>
<dbReference type="InterPro" id="IPR004358">
    <property type="entry name" value="Sig_transdc_His_kin-like_C"/>
</dbReference>
<dbReference type="GO" id="GO:0000155">
    <property type="term" value="F:phosphorelay sensor kinase activity"/>
    <property type="evidence" value="ECO:0007669"/>
    <property type="project" value="InterPro"/>
</dbReference>
<dbReference type="CDD" id="cd00075">
    <property type="entry name" value="HATPase"/>
    <property type="match status" value="1"/>
</dbReference>
<dbReference type="InterPro" id="IPR003594">
    <property type="entry name" value="HATPase_dom"/>
</dbReference>
<dbReference type="GO" id="GO:0009927">
    <property type="term" value="F:histidine phosphotransfer kinase activity"/>
    <property type="evidence" value="ECO:0007669"/>
    <property type="project" value="TreeGrafter"/>
</dbReference>
<proteinExistence type="predicted"/>
<dbReference type="PROSITE" id="PS50109">
    <property type="entry name" value="HIS_KIN"/>
    <property type="match status" value="1"/>
</dbReference>
<keyword evidence="5 8" id="KW-0418">Kinase</keyword>
<evidence type="ECO:0000256" key="5">
    <source>
        <dbReference type="ARBA" id="ARBA00022777"/>
    </source>
</evidence>
<reference evidence="8 9" key="1">
    <citation type="submission" date="2016-10" db="EMBL/GenBank/DDBJ databases">
        <authorList>
            <person name="de Groot N.N."/>
        </authorList>
    </citation>
    <scope>NUCLEOTIDE SEQUENCE [LARGE SCALE GENOMIC DNA]</scope>
    <source>
        <strain evidence="8 9">DSM 26515</strain>
    </source>
</reference>
<accession>A0A1H6R7E8</accession>
<evidence type="ECO:0000256" key="4">
    <source>
        <dbReference type="ARBA" id="ARBA00022679"/>
    </source>
</evidence>
<dbReference type="EMBL" id="FNYC01000001">
    <property type="protein sequence ID" value="SEI47102.1"/>
    <property type="molecule type" value="Genomic_DNA"/>
</dbReference>
<keyword evidence="9" id="KW-1185">Reference proteome</keyword>
<keyword evidence="6" id="KW-1133">Transmembrane helix</keyword>
<feature type="transmembrane region" description="Helical" evidence="6">
    <location>
        <begin position="172"/>
        <end position="190"/>
    </location>
</feature>
<dbReference type="OrthoDB" id="9806130at2"/>